<dbReference type="SUPFAM" id="SSF56563">
    <property type="entry name" value="Major capsid protein gp5"/>
    <property type="match status" value="1"/>
</dbReference>
<evidence type="ECO:0000259" key="2">
    <source>
        <dbReference type="Pfam" id="PF05065"/>
    </source>
</evidence>
<sequence length="301" mass="31497">MTWLTHTRPNDGGAFAPPDAASLFFDRLVEQSVGMASGFRRIDTTAAKLEIPRLLADGAANWTAEGAEIAVSDPSADVVTATPRKLAALSFMSNELVSDSNPAAQDMVAENLARAVALKLDRGFFEGSGTAPEITGLRNQPGIQTYSMGTDGGPLTNLDPFADALGQLAGANATGTAIVMHPRNWQAITKIKETDTSTKPVIVDGAGSPTAGVRRSIYGVPVHLTSQLSTDEAEGAGTGTNSIYVYEAAQVVAVMRQDVAVEVDTSTAFTSDRTAVRVKMRADLVLPNPEAVIRITGVLPG</sequence>
<evidence type="ECO:0000256" key="1">
    <source>
        <dbReference type="ARBA" id="ARBA00004328"/>
    </source>
</evidence>
<dbReference type="Gene3D" id="3.30.2400.10">
    <property type="entry name" value="Major capsid protein gp5"/>
    <property type="match status" value="1"/>
</dbReference>
<evidence type="ECO:0000313" key="3">
    <source>
        <dbReference type="EMBL" id="MEY8039571.1"/>
    </source>
</evidence>
<dbReference type="Gene3D" id="3.30.2320.10">
    <property type="entry name" value="hypothetical protein PF0899 domain"/>
    <property type="match status" value="1"/>
</dbReference>
<accession>A0ABV4CEP2</accession>
<comment type="caution">
    <text evidence="3">The sequence shown here is derived from an EMBL/GenBank/DDBJ whole genome shotgun (WGS) entry which is preliminary data.</text>
</comment>
<protein>
    <submittedName>
        <fullName evidence="3">Phage major capsid protein</fullName>
    </submittedName>
</protein>
<reference evidence="3 4" key="1">
    <citation type="submission" date="2024-08" db="EMBL/GenBank/DDBJ databases">
        <title>Genome mining of Saccharopolyspora cebuensis PGLac3 from Nigerian medicinal plant.</title>
        <authorList>
            <person name="Ezeobiora C.E."/>
            <person name="Igbokwe N.H."/>
            <person name="Amin D.H."/>
            <person name="Mendie U.E."/>
        </authorList>
    </citation>
    <scope>NUCLEOTIDE SEQUENCE [LARGE SCALE GENOMIC DNA]</scope>
    <source>
        <strain evidence="3 4">PGLac3</strain>
    </source>
</reference>
<dbReference type="Proteomes" id="UP001564626">
    <property type="component" value="Unassembled WGS sequence"/>
</dbReference>
<feature type="domain" description="Phage capsid-like C-terminal" evidence="2">
    <location>
        <begin position="12"/>
        <end position="295"/>
    </location>
</feature>
<dbReference type="InterPro" id="IPR024455">
    <property type="entry name" value="Phage_capsid"/>
</dbReference>
<proteinExistence type="predicted"/>
<dbReference type="RefSeq" id="WP_345359517.1">
    <property type="nucleotide sequence ID" value="NZ_BAABII010000004.1"/>
</dbReference>
<evidence type="ECO:0000313" key="4">
    <source>
        <dbReference type="Proteomes" id="UP001564626"/>
    </source>
</evidence>
<dbReference type="NCBIfam" id="TIGR01554">
    <property type="entry name" value="major_cap_HK97"/>
    <property type="match status" value="1"/>
</dbReference>
<name>A0ABV4CEP2_9PSEU</name>
<keyword evidence="4" id="KW-1185">Reference proteome</keyword>
<comment type="subcellular location">
    <subcellularLocation>
        <location evidence="1">Virion</location>
    </subcellularLocation>
</comment>
<dbReference type="Pfam" id="PF05065">
    <property type="entry name" value="Phage_capsid"/>
    <property type="match status" value="1"/>
</dbReference>
<dbReference type="EMBL" id="JBGEHV010000012">
    <property type="protein sequence ID" value="MEY8039571.1"/>
    <property type="molecule type" value="Genomic_DNA"/>
</dbReference>
<organism evidence="3 4">
    <name type="scientific">Saccharopolyspora cebuensis</name>
    <dbReference type="NCBI Taxonomy" id="418759"/>
    <lineage>
        <taxon>Bacteria</taxon>
        <taxon>Bacillati</taxon>
        <taxon>Actinomycetota</taxon>
        <taxon>Actinomycetes</taxon>
        <taxon>Pseudonocardiales</taxon>
        <taxon>Pseudonocardiaceae</taxon>
        <taxon>Saccharopolyspora</taxon>
    </lineage>
</organism>
<dbReference type="InterPro" id="IPR054612">
    <property type="entry name" value="Phage_capsid-like_C"/>
</dbReference>
<gene>
    <name evidence="3" type="ORF">AB8O55_09200</name>
</gene>